<organism evidence="2 3">
    <name type="scientific">Roseospira marina</name>
    <dbReference type="NCBI Taxonomy" id="140057"/>
    <lineage>
        <taxon>Bacteria</taxon>
        <taxon>Pseudomonadati</taxon>
        <taxon>Pseudomonadota</taxon>
        <taxon>Alphaproteobacteria</taxon>
        <taxon>Rhodospirillales</taxon>
        <taxon>Rhodospirillaceae</taxon>
        <taxon>Roseospira</taxon>
    </lineage>
</organism>
<evidence type="ECO:0000259" key="1">
    <source>
        <dbReference type="PROSITE" id="PS50844"/>
    </source>
</evidence>
<keyword evidence="3" id="KW-1185">Reference proteome</keyword>
<dbReference type="InterPro" id="IPR013132">
    <property type="entry name" value="PseI/NeuA/B-like_N"/>
</dbReference>
<dbReference type="Pfam" id="PF03102">
    <property type="entry name" value="NeuB"/>
    <property type="match status" value="1"/>
</dbReference>
<dbReference type="Pfam" id="PF08666">
    <property type="entry name" value="SAF"/>
    <property type="match status" value="1"/>
</dbReference>
<dbReference type="PANTHER" id="PTHR42966">
    <property type="entry name" value="N-ACETYLNEURAMINATE SYNTHASE"/>
    <property type="match status" value="1"/>
</dbReference>
<dbReference type="PANTHER" id="PTHR42966:SF2">
    <property type="entry name" value="PSEUDAMINIC ACID SYNTHASE"/>
    <property type="match status" value="1"/>
</dbReference>
<dbReference type="InterPro" id="IPR013974">
    <property type="entry name" value="SAF"/>
</dbReference>
<evidence type="ECO:0000313" key="2">
    <source>
        <dbReference type="EMBL" id="KAA5603853.1"/>
    </source>
</evidence>
<sequence>MAPLMCVEMSGNHQGRLEAALAFVDEAKARGADLLKVQVYRPDTITLHSDRPDFRLPAADTWSEYGTLYDLYAHAHTPWDWIEAMFRHGEAIGLPVFASPFDETAVDLLERLGCPIYKIASPEIGDIGLIEACARTGKPVILSTGLASKEDLDRAVATIRRFDAPLMILKCVSAYPTPAEDMNVATVPWLRETYGCAVGLSDHTVGLGAACAAAALGARLVEKHFKLPGDDTSVDAKFSLDLDRLPEMKQALADAAASVGTATMEIPEIARPSLSGRRSLYVVAAMRKGEVFTRDTVRSIRPCYGMAPMHLPDVLGKVATRDIERGERMSWDLVADPA</sequence>
<evidence type="ECO:0000313" key="3">
    <source>
        <dbReference type="Proteomes" id="UP000324065"/>
    </source>
</evidence>
<protein>
    <submittedName>
        <fullName evidence="2">Pseudaminic acid synthase</fullName>
        <ecNumber evidence="2">2.5.1.97</ecNumber>
    </submittedName>
</protein>
<keyword evidence="2" id="KW-0808">Transferase</keyword>
<dbReference type="InterPro" id="IPR020030">
    <property type="entry name" value="Pseudaminic_synth_PseI"/>
</dbReference>
<dbReference type="InterPro" id="IPR057736">
    <property type="entry name" value="SAF_PseI/NeuA/NeuB"/>
</dbReference>
<dbReference type="OrthoDB" id="9781701at2"/>
<comment type="caution">
    <text evidence="2">The sequence shown here is derived from an EMBL/GenBank/DDBJ whole genome shotgun (WGS) entry which is preliminary data.</text>
</comment>
<feature type="domain" description="AFP-like" evidence="1">
    <location>
        <begin position="279"/>
        <end position="337"/>
    </location>
</feature>
<dbReference type="InterPro" id="IPR051690">
    <property type="entry name" value="PseI-like"/>
</dbReference>
<proteinExistence type="predicted"/>
<name>A0A5M6I6V7_9PROT</name>
<dbReference type="EC" id="2.5.1.97" evidence="2"/>
<dbReference type="SUPFAM" id="SSF51569">
    <property type="entry name" value="Aldolase"/>
    <property type="match status" value="1"/>
</dbReference>
<dbReference type="PROSITE" id="PS50844">
    <property type="entry name" value="AFP_LIKE"/>
    <property type="match status" value="1"/>
</dbReference>
<gene>
    <name evidence="2" type="primary">pseI</name>
    <name evidence="2" type="ORF">F1188_18845</name>
</gene>
<dbReference type="Gene3D" id="3.20.20.70">
    <property type="entry name" value="Aldolase class I"/>
    <property type="match status" value="1"/>
</dbReference>
<dbReference type="Gene3D" id="3.90.1210.10">
    <property type="entry name" value="Antifreeze-like/N-acetylneuraminic acid synthase C-terminal domain"/>
    <property type="match status" value="1"/>
</dbReference>
<accession>A0A5M6I6V7</accession>
<dbReference type="GO" id="GO:0047444">
    <property type="term" value="F:N-acylneuraminate-9-phosphate synthase activity"/>
    <property type="evidence" value="ECO:0007669"/>
    <property type="project" value="TreeGrafter"/>
</dbReference>
<dbReference type="CDD" id="cd11615">
    <property type="entry name" value="SAF_NeuB_like"/>
    <property type="match status" value="1"/>
</dbReference>
<dbReference type="Proteomes" id="UP000324065">
    <property type="component" value="Unassembled WGS sequence"/>
</dbReference>
<dbReference type="EMBL" id="VWPJ01000029">
    <property type="protein sequence ID" value="KAA5603853.1"/>
    <property type="molecule type" value="Genomic_DNA"/>
</dbReference>
<dbReference type="GO" id="GO:0016051">
    <property type="term" value="P:carbohydrate biosynthetic process"/>
    <property type="evidence" value="ECO:0007669"/>
    <property type="project" value="InterPro"/>
</dbReference>
<dbReference type="AlphaFoldDB" id="A0A5M6I6V7"/>
<dbReference type="SUPFAM" id="SSF51269">
    <property type="entry name" value="AFP III-like domain"/>
    <property type="match status" value="1"/>
</dbReference>
<reference evidence="2 3" key="1">
    <citation type="submission" date="2019-09" db="EMBL/GenBank/DDBJ databases">
        <title>Genome sequence of Roseospira marina, one of the more divergent members of the non-sulfur purple photosynthetic bacterial family, the Rhodospirillaceae.</title>
        <authorList>
            <person name="Meyer T."/>
            <person name="Kyndt J."/>
        </authorList>
    </citation>
    <scope>NUCLEOTIDE SEQUENCE [LARGE SCALE GENOMIC DNA]</scope>
    <source>
        <strain evidence="2 3">DSM 15113</strain>
    </source>
</reference>
<dbReference type="InterPro" id="IPR006190">
    <property type="entry name" value="SAF_AFP_Neu5Ac"/>
</dbReference>
<dbReference type="NCBIfam" id="TIGR03586">
    <property type="entry name" value="PseI"/>
    <property type="match status" value="1"/>
</dbReference>
<dbReference type="SMART" id="SM00858">
    <property type="entry name" value="SAF"/>
    <property type="match status" value="1"/>
</dbReference>
<dbReference type="InterPro" id="IPR013785">
    <property type="entry name" value="Aldolase_TIM"/>
</dbReference>
<dbReference type="InterPro" id="IPR036732">
    <property type="entry name" value="AFP_Neu5c_C_sf"/>
</dbReference>